<evidence type="ECO:0000256" key="1">
    <source>
        <dbReference type="SAM" id="MobiDB-lite"/>
    </source>
</evidence>
<proteinExistence type="predicted"/>
<feature type="region of interest" description="Disordered" evidence="1">
    <location>
        <begin position="52"/>
        <end position="93"/>
    </location>
</feature>
<name>A0AAP0KHX7_9MAGN</name>
<feature type="compositionally biased region" description="Low complexity" evidence="1">
    <location>
        <begin position="17"/>
        <end position="32"/>
    </location>
</feature>
<gene>
    <name evidence="2" type="ORF">Syun_010048</name>
</gene>
<sequence>MNDPKTIARREGREARVGGVAEPRTPHSAVSSRRARARREGIWGFWSQEGREGGVAGVAEPRAPHSAGLEPESRERDEKGFGGFGRRRPRSARSRNTYAANPVLVEGESVYDYCCRILVNVPDLNTCVFASTTRDHPIHLWDATSGQVIEEILKHEWPKKVAKLCS</sequence>
<reference evidence="2 3" key="1">
    <citation type="submission" date="2024-01" db="EMBL/GenBank/DDBJ databases">
        <title>Genome assemblies of Stephania.</title>
        <authorList>
            <person name="Yang L."/>
        </authorList>
    </citation>
    <scope>NUCLEOTIDE SEQUENCE [LARGE SCALE GENOMIC DNA]</scope>
    <source>
        <strain evidence="2">YNDBR</strain>
        <tissue evidence="2">Leaf</tissue>
    </source>
</reference>
<keyword evidence="3" id="KW-1185">Reference proteome</keyword>
<dbReference type="PANTHER" id="PTHR13211:SF0">
    <property type="entry name" value="TELOMERASE CAJAL BODY PROTEIN 1"/>
    <property type="match status" value="1"/>
</dbReference>
<evidence type="ECO:0000313" key="2">
    <source>
        <dbReference type="EMBL" id="KAK9151739.1"/>
    </source>
</evidence>
<evidence type="ECO:0000313" key="3">
    <source>
        <dbReference type="Proteomes" id="UP001420932"/>
    </source>
</evidence>
<dbReference type="AlphaFoldDB" id="A0AAP0KHX7"/>
<dbReference type="InterPro" id="IPR051150">
    <property type="entry name" value="SWT21/TCAB1_mRNA_Telomere"/>
</dbReference>
<feature type="compositionally biased region" description="Basic and acidic residues" evidence="1">
    <location>
        <begin position="1"/>
        <end position="16"/>
    </location>
</feature>
<dbReference type="EMBL" id="JBBNAF010000004">
    <property type="protein sequence ID" value="KAK9151739.1"/>
    <property type="molecule type" value="Genomic_DNA"/>
</dbReference>
<dbReference type="PANTHER" id="PTHR13211">
    <property type="entry name" value="TELOMERASE CAJAL BODY PROTEIN 1"/>
    <property type="match status" value="1"/>
</dbReference>
<dbReference type="Proteomes" id="UP001420932">
    <property type="component" value="Unassembled WGS sequence"/>
</dbReference>
<organism evidence="2 3">
    <name type="scientific">Stephania yunnanensis</name>
    <dbReference type="NCBI Taxonomy" id="152371"/>
    <lineage>
        <taxon>Eukaryota</taxon>
        <taxon>Viridiplantae</taxon>
        <taxon>Streptophyta</taxon>
        <taxon>Embryophyta</taxon>
        <taxon>Tracheophyta</taxon>
        <taxon>Spermatophyta</taxon>
        <taxon>Magnoliopsida</taxon>
        <taxon>Ranunculales</taxon>
        <taxon>Menispermaceae</taxon>
        <taxon>Menispermoideae</taxon>
        <taxon>Cissampelideae</taxon>
        <taxon>Stephania</taxon>
    </lineage>
</organism>
<feature type="compositionally biased region" description="Basic and acidic residues" evidence="1">
    <location>
        <begin position="71"/>
        <end position="80"/>
    </location>
</feature>
<accession>A0AAP0KHX7</accession>
<comment type="caution">
    <text evidence="2">The sequence shown here is derived from an EMBL/GenBank/DDBJ whole genome shotgun (WGS) entry which is preliminary data.</text>
</comment>
<protein>
    <submittedName>
        <fullName evidence="2">Uncharacterized protein</fullName>
    </submittedName>
</protein>
<feature type="region of interest" description="Disordered" evidence="1">
    <location>
        <begin position="1"/>
        <end position="35"/>
    </location>
</feature>